<evidence type="ECO:0000313" key="1">
    <source>
        <dbReference type="EMBL" id="GAY64079.1"/>
    </source>
</evidence>
<dbReference type="EMBL" id="BDQV01000390">
    <property type="protein sequence ID" value="GAY64079.1"/>
    <property type="molecule type" value="Genomic_DNA"/>
</dbReference>
<proteinExistence type="predicted"/>
<organism evidence="1 2">
    <name type="scientific">Citrus unshiu</name>
    <name type="common">Satsuma mandarin</name>
    <name type="synonym">Citrus nobilis var. unshiu</name>
    <dbReference type="NCBI Taxonomy" id="55188"/>
    <lineage>
        <taxon>Eukaryota</taxon>
        <taxon>Viridiplantae</taxon>
        <taxon>Streptophyta</taxon>
        <taxon>Embryophyta</taxon>
        <taxon>Tracheophyta</taxon>
        <taxon>Spermatophyta</taxon>
        <taxon>Magnoliopsida</taxon>
        <taxon>eudicotyledons</taxon>
        <taxon>Gunneridae</taxon>
        <taxon>Pentapetalae</taxon>
        <taxon>rosids</taxon>
        <taxon>malvids</taxon>
        <taxon>Sapindales</taxon>
        <taxon>Rutaceae</taxon>
        <taxon>Aurantioideae</taxon>
        <taxon>Citrus</taxon>
    </lineage>
</organism>
<keyword evidence="2" id="KW-1185">Reference proteome</keyword>
<name>A0A2H5QHH4_CITUN</name>
<reference evidence="1 2" key="1">
    <citation type="journal article" date="2017" name="Front. Genet.">
        <title>Draft sequencing of the heterozygous diploid genome of Satsuma (Citrus unshiu Marc.) using a hybrid assembly approach.</title>
        <authorList>
            <person name="Shimizu T."/>
            <person name="Tanizawa Y."/>
            <person name="Mochizuki T."/>
            <person name="Nagasaki H."/>
            <person name="Yoshioka T."/>
            <person name="Toyoda A."/>
            <person name="Fujiyama A."/>
            <person name="Kaminuma E."/>
            <person name="Nakamura Y."/>
        </authorList>
    </citation>
    <scope>NUCLEOTIDE SEQUENCE [LARGE SCALE GENOMIC DNA]</scope>
    <source>
        <strain evidence="2">cv. Miyagawa wase</strain>
    </source>
</reference>
<evidence type="ECO:0000313" key="2">
    <source>
        <dbReference type="Proteomes" id="UP000236630"/>
    </source>
</evidence>
<gene>
    <name evidence="1" type="ORF">CUMW_230800</name>
</gene>
<accession>A0A2H5QHH4</accession>
<protein>
    <submittedName>
        <fullName evidence="1">Uncharacterized protein</fullName>
    </submittedName>
</protein>
<sequence length="70" mass="7713">MQQICLKSEPTQVRQARGLAIGVGEWGTGEIMHLQFNSEWQVIGSNSSKFKSHLGIIVKNGLKAPLTYAE</sequence>
<dbReference type="Proteomes" id="UP000236630">
    <property type="component" value="Unassembled WGS sequence"/>
</dbReference>
<dbReference type="AlphaFoldDB" id="A0A2H5QHH4"/>
<comment type="caution">
    <text evidence="1">The sequence shown here is derived from an EMBL/GenBank/DDBJ whole genome shotgun (WGS) entry which is preliminary data.</text>
</comment>